<keyword evidence="1 3" id="KW-0853">WD repeat</keyword>
<evidence type="ECO:0000313" key="5">
    <source>
        <dbReference type="Proteomes" id="UP000467841"/>
    </source>
</evidence>
<sequence>MFMEMLYSGRKDQASSYFYTDLAPYNESLPSECHQLSDFLSNDLPVTRPANDREDTFQILDTLIRRDAEVSTMFFPPVVQGNRLETLLEQSLRWQFKNCNHSTASLLCDHHCNPAPMLLPAAAPLYALPQQSQQSLHDIVDSVLQDDGFQEDTSQIPATLPQSQALTTSPPFDLMEFESQLYNFDAFPLKTGASPQHLSTSDYSCDGDFGITDNSNQGAEVPHSNPPVGTARPCLPKEIVRLVGTSDSITDLEFHPNLPLLLACTKSGETKLYRLNTLGNPYLKKFKIWNLKKLSKELQVYFEIRNLKTAGAICVAWGSHTTYAVGFADGLVQTYIYADDSPWKQHIEIEAHRGAVNDVVFFSSQEEGKLKIKIVTCGDDGFIRVWDFSQGIMSWALPCGNPLNTLALRQDGNTVQLFSSNNLGTAFRANIGHQAEVCVTGCKLTRFELRLSNNGNRLFSCTVGGDEPSTQSDGLLLEIDRESLFMKTTYNGVKNPKKNSMDICKDHYIAVGDEFCVKVWNVDNENLLAKITIADPKFPESPMVKFNREGSLLAVVSLKHVRILANADGKILLGEDVLDSVMLSRESCDWIWVSREEPSILLMD</sequence>
<accession>A0A6D2KFM4</accession>
<dbReference type="AlphaFoldDB" id="A0A6D2KFM4"/>
<dbReference type="GO" id="GO:0006355">
    <property type="term" value="P:regulation of DNA-templated transcription"/>
    <property type="evidence" value="ECO:0007669"/>
    <property type="project" value="InterPro"/>
</dbReference>
<dbReference type="Proteomes" id="UP000467841">
    <property type="component" value="Unassembled WGS sequence"/>
</dbReference>
<evidence type="ECO:0000256" key="2">
    <source>
        <dbReference type="ARBA" id="ARBA00022737"/>
    </source>
</evidence>
<dbReference type="InterPro" id="IPR015943">
    <property type="entry name" value="WD40/YVTN_repeat-like_dom_sf"/>
</dbReference>
<dbReference type="OrthoDB" id="311712at2759"/>
<comment type="caution">
    <text evidence="4">The sequence shown here is derived from an EMBL/GenBank/DDBJ whole genome shotgun (WGS) entry which is preliminary data.</text>
</comment>
<dbReference type="PANTHER" id="PTHR44083:SF45">
    <property type="entry name" value="TOPLESS-RELATED PROTEIN 1"/>
    <property type="match status" value="1"/>
</dbReference>
<dbReference type="EMBL" id="CACVBM020001451">
    <property type="protein sequence ID" value="CAA7050640.1"/>
    <property type="molecule type" value="Genomic_DNA"/>
</dbReference>
<feature type="repeat" description="WD" evidence="3">
    <location>
        <begin position="349"/>
        <end position="391"/>
    </location>
</feature>
<gene>
    <name evidence="4" type="ORF">MERR_LOCUS37875</name>
</gene>
<dbReference type="PROSITE" id="PS50082">
    <property type="entry name" value="WD_REPEATS_2"/>
    <property type="match status" value="1"/>
</dbReference>
<dbReference type="Pfam" id="PF00400">
    <property type="entry name" value="WD40"/>
    <property type="match status" value="1"/>
</dbReference>
<protein>
    <submittedName>
        <fullName evidence="4">Uncharacterized protein</fullName>
    </submittedName>
</protein>
<organism evidence="4 5">
    <name type="scientific">Microthlaspi erraticum</name>
    <dbReference type="NCBI Taxonomy" id="1685480"/>
    <lineage>
        <taxon>Eukaryota</taxon>
        <taxon>Viridiplantae</taxon>
        <taxon>Streptophyta</taxon>
        <taxon>Embryophyta</taxon>
        <taxon>Tracheophyta</taxon>
        <taxon>Spermatophyta</taxon>
        <taxon>Magnoliopsida</taxon>
        <taxon>eudicotyledons</taxon>
        <taxon>Gunneridae</taxon>
        <taxon>Pentapetalae</taxon>
        <taxon>rosids</taxon>
        <taxon>malvids</taxon>
        <taxon>Brassicales</taxon>
        <taxon>Brassicaceae</taxon>
        <taxon>Coluteocarpeae</taxon>
        <taxon>Microthlaspi</taxon>
    </lineage>
</organism>
<reference evidence="4" key="1">
    <citation type="submission" date="2020-01" db="EMBL/GenBank/DDBJ databases">
        <authorList>
            <person name="Mishra B."/>
        </authorList>
    </citation>
    <scope>NUCLEOTIDE SEQUENCE [LARGE SCALE GENOMIC DNA]</scope>
</reference>
<dbReference type="SMART" id="SM00320">
    <property type="entry name" value="WD40"/>
    <property type="match status" value="3"/>
</dbReference>
<dbReference type="InterPro" id="IPR001680">
    <property type="entry name" value="WD40_rpt"/>
</dbReference>
<evidence type="ECO:0000256" key="1">
    <source>
        <dbReference type="ARBA" id="ARBA00022574"/>
    </source>
</evidence>
<evidence type="ECO:0000313" key="4">
    <source>
        <dbReference type="EMBL" id="CAA7050640.1"/>
    </source>
</evidence>
<dbReference type="PROSITE" id="PS00678">
    <property type="entry name" value="WD_REPEATS_1"/>
    <property type="match status" value="1"/>
</dbReference>
<name>A0A6D2KFM4_9BRAS</name>
<dbReference type="PANTHER" id="PTHR44083">
    <property type="entry name" value="TOPLESS-RELATED PROTEIN 1-RELATED"/>
    <property type="match status" value="1"/>
</dbReference>
<proteinExistence type="predicted"/>
<dbReference type="InterPro" id="IPR027728">
    <property type="entry name" value="Topless_fam"/>
</dbReference>
<keyword evidence="5" id="KW-1185">Reference proteome</keyword>
<keyword evidence="2" id="KW-0677">Repeat</keyword>
<dbReference type="InterPro" id="IPR019775">
    <property type="entry name" value="WD40_repeat_CS"/>
</dbReference>
<dbReference type="SUPFAM" id="SSF50978">
    <property type="entry name" value="WD40 repeat-like"/>
    <property type="match status" value="1"/>
</dbReference>
<evidence type="ECO:0000256" key="3">
    <source>
        <dbReference type="PROSITE-ProRule" id="PRU00221"/>
    </source>
</evidence>
<dbReference type="InterPro" id="IPR036322">
    <property type="entry name" value="WD40_repeat_dom_sf"/>
</dbReference>
<dbReference type="Gene3D" id="2.130.10.10">
    <property type="entry name" value="YVTN repeat-like/Quinoprotein amine dehydrogenase"/>
    <property type="match status" value="1"/>
</dbReference>